<dbReference type="Proteomes" id="UP001165289">
    <property type="component" value="Unassembled WGS sequence"/>
</dbReference>
<comment type="caution">
    <text evidence="3">The sequence shown here is derived from an EMBL/GenBank/DDBJ whole genome shotgun (WGS) entry which is preliminary data.</text>
</comment>
<reference evidence="3 4" key="1">
    <citation type="journal article" date="2023" name="BMC Biol.">
        <title>The compact genome of the sponge Oopsacas minuta (Hexactinellida) is lacking key metazoan core genes.</title>
        <authorList>
            <person name="Santini S."/>
            <person name="Schenkelaars Q."/>
            <person name="Jourda C."/>
            <person name="Duchesne M."/>
            <person name="Belahbib H."/>
            <person name="Rocher C."/>
            <person name="Selva M."/>
            <person name="Riesgo A."/>
            <person name="Vervoort M."/>
            <person name="Leys S.P."/>
            <person name="Kodjabachian L."/>
            <person name="Le Bivic A."/>
            <person name="Borchiellini C."/>
            <person name="Claverie J.M."/>
            <person name="Renard E."/>
        </authorList>
    </citation>
    <scope>NUCLEOTIDE SEQUENCE [LARGE SCALE GENOMIC DNA]</scope>
    <source>
        <strain evidence="3">SPO-2</strain>
    </source>
</reference>
<evidence type="ECO:0000256" key="1">
    <source>
        <dbReference type="ARBA" id="ARBA00022737"/>
    </source>
</evidence>
<feature type="repeat" description="NHL" evidence="2">
    <location>
        <begin position="150"/>
        <end position="182"/>
    </location>
</feature>
<proteinExistence type="predicted"/>
<keyword evidence="1" id="KW-0677">Repeat</keyword>
<dbReference type="AlphaFoldDB" id="A0AAV7KRS3"/>
<keyword evidence="4" id="KW-1185">Reference proteome</keyword>
<gene>
    <name evidence="3" type="ORF">LOD99_13519</name>
</gene>
<accession>A0AAV7KRS3</accession>
<dbReference type="InterPro" id="IPR011042">
    <property type="entry name" value="6-blade_b-propeller_TolB-like"/>
</dbReference>
<evidence type="ECO:0000313" key="3">
    <source>
        <dbReference type="EMBL" id="KAI6661646.1"/>
    </source>
</evidence>
<dbReference type="PROSITE" id="PS51125">
    <property type="entry name" value="NHL"/>
    <property type="match status" value="1"/>
</dbReference>
<dbReference type="EMBL" id="JAKMXF010000011">
    <property type="protein sequence ID" value="KAI6661646.1"/>
    <property type="molecule type" value="Genomic_DNA"/>
</dbReference>
<dbReference type="Gene3D" id="2.120.10.30">
    <property type="entry name" value="TolB, C-terminal domain"/>
    <property type="match status" value="2"/>
</dbReference>
<evidence type="ECO:0000256" key="2">
    <source>
        <dbReference type="PROSITE-ProRule" id="PRU00504"/>
    </source>
</evidence>
<name>A0AAV7KRS3_9METZ</name>
<organism evidence="3 4">
    <name type="scientific">Oopsacas minuta</name>
    <dbReference type="NCBI Taxonomy" id="111878"/>
    <lineage>
        <taxon>Eukaryota</taxon>
        <taxon>Metazoa</taxon>
        <taxon>Porifera</taxon>
        <taxon>Hexactinellida</taxon>
        <taxon>Hexasterophora</taxon>
        <taxon>Lyssacinosida</taxon>
        <taxon>Leucopsacidae</taxon>
        <taxon>Oopsacas</taxon>
    </lineage>
</organism>
<dbReference type="SUPFAM" id="SSF63825">
    <property type="entry name" value="YWTD domain"/>
    <property type="match status" value="1"/>
</dbReference>
<evidence type="ECO:0000313" key="4">
    <source>
        <dbReference type="Proteomes" id="UP001165289"/>
    </source>
</evidence>
<protein>
    <submittedName>
        <fullName evidence="3">Uncharacterized protein</fullName>
    </submittedName>
</protein>
<sequence>MADRALDSAIEDIRGKFTGLHKILTQREDKLIEIIKSAQASNLSHIRDLLDMKEFICQNIKNNALMNKKLYENDLEIAELKSQHAESIKQLTEISWGGVCYDELSHILDKIDFNNNNELSNTLSHQSDYSKKIAPIYHGGVCCESPAPDQLSHPNHIAIDEKTQNIYVSDFKQNCIVIFDKKANIISKYNSGIRFPRAITCRNDKLYLIENLHSMRHIQFKSFQLNPRISPIPVKKLKYPTDTSHVAAFDVSKEEVWYICNQQSNKVFFLENSIFYLLSPSIPFESPTALKVYGLIYLLESQSKETARIRLMSLQGDTIRTIPLNGVVASLYFDVDLDGNFIISNSYLDSIVIFSKDGSMDHIIHSTKSYCIAYPKGIAVSNEGNIAVITSNSKGCLLIF</sequence>
<dbReference type="InterPro" id="IPR001258">
    <property type="entry name" value="NHL_repeat"/>
</dbReference>